<dbReference type="RefSeq" id="XP_004039100.1">
    <property type="nucleotide sequence ID" value="XM_004039052.1"/>
</dbReference>
<dbReference type="OrthoDB" id="289416at2759"/>
<dbReference type="OMA" id="PQFNEGY"/>
<evidence type="ECO:0000313" key="3">
    <source>
        <dbReference type="Proteomes" id="UP000008983"/>
    </source>
</evidence>
<proteinExistence type="predicted"/>
<gene>
    <name evidence="2" type="ORF">IMG5_033550</name>
</gene>
<dbReference type="InterPro" id="IPR038800">
    <property type="entry name" value="CCDC17"/>
</dbReference>
<accession>G0QLN0</accession>
<dbReference type="InParanoid" id="G0QLN0"/>
<dbReference type="Proteomes" id="UP000008983">
    <property type="component" value="Unassembled WGS sequence"/>
</dbReference>
<evidence type="ECO:0000313" key="2">
    <source>
        <dbReference type="EMBL" id="EGR33876.1"/>
    </source>
</evidence>
<feature type="region of interest" description="Disordered" evidence="1">
    <location>
        <begin position="330"/>
        <end position="369"/>
    </location>
</feature>
<feature type="region of interest" description="Disordered" evidence="1">
    <location>
        <begin position="837"/>
        <end position="857"/>
    </location>
</feature>
<dbReference type="EMBL" id="GL983286">
    <property type="protein sequence ID" value="EGR33876.1"/>
    <property type="molecule type" value="Genomic_DNA"/>
</dbReference>
<protein>
    <submittedName>
        <fullName evidence="2">Uncharacterized protein</fullName>
    </submittedName>
</protein>
<dbReference type="GeneID" id="14910067"/>
<dbReference type="STRING" id="857967.G0QLN0"/>
<sequence>MELAGLDDALMNGKVSQLTKVFKTILPEDDKDTEQMSQEELKLIHLLTRVGDVNRLLKKLPTNSPIYYQKQQEVNYLNKLKDDLEKIIQEQRYQKLREDYNASGKADPEKERQIKTRSQLIQKLNNLHQARKYMPMEGFTIFWDWAVNVPKRYSSVKVQWGLFKRSEVIVPPQFLEHRPLQMQSFNTKYAVWGDRDHVYDIKGNKDILLVVELQCFYLDYGQKTQMDVYGWSILELFDMNQDLMRGKWKIPFYSTKINPNVLVSQSKNLQSQSNTMLHLRICFPQDLEFGDEYPLHPWTQGNEFFIPVIHKKTVVQASIELDLTKQRQTSTIFNDQQDSSSESESDEEPKQEFTQMKMEPSKNEQQINNNRNENKGLHITIHNLLKYLTDKCSKIKCFLIDVKRGTIKDDFGRDCQFETDVYEPLRPSKENSNNFAQLLDSKLIEEGITVMQEDYHFFVDITSYAYILIGKAWYAFSLFEKEVCQIGHYYKNMYDVPIVKPPFDASSVNYFKNSEIDFSINYFDFDKDNKKSQDEKYADIRDLKAKLRKKPQVKSVKVRIKEDLDDLSKAFLENTQVQYLDKPFEKGQGIDFYIDAARFLPDNVTVSKISLSILNQNFDKFFDNDSALPDLNSDIYSPKYGFRKELRATHFDPTLQAFMVIETIDNMNKEVRIVGYSIINFFLNSKTKKQPTDQLDNEIILQNGNYQIPIFCQHPVKIKPFNIERLYQLDKLPCASLLVRIVNAPISADGFRALSLEDVPQQDWERIGLKVPQPPYSIEKQAFYNTSYYSLRDSEKELFIIRLRRISPKTLEALNDLMNHFAKKDFVQKQEELIKQTNSQKKKKKKKGQVEEEIQEQPSEFNPINIKEIKVKDAKEWIDKNIVRSPYTDIIELQYFAQYKPDVGFKFSLDGFHNNPHKDYPIVGLYCLNPPATFYLGGGYKRDEIMLNSAYNWQSPITSPQFTEGYFTFTGVEFQQNLSIIIDCRKVIFNKKGDQVYLENIGWTLCPVFTNNGYVKSGIYQLPIFKGQVPFDILQKASQQNPWMAIQEGIKNKKNSVKYYETMSCIVRILDAQRDGHYQIPFDYTRVNYNYLPKDKIGDYAYNSAIDIKLKKATKMLSMAHNKAKVNEYQDKLTNLTLQTLKIY</sequence>
<reference evidence="2 3" key="1">
    <citation type="submission" date="2011-07" db="EMBL/GenBank/DDBJ databases">
        <authorList>
            <person name="Coyne R."/>
            <person name="Brami D."/>
            <person name="Johnson J."/>
            <person name="Hostetler J."/>
            <person name="Hannick L."/>
            <person name="Clark T."/>
            <person name="Cassidy-Hanley D."/>
            <person name="Inman J."/>
        </authorList>
    </citation>
    <scope>NUCLEOTIDE SEQUENCE [LARGE SCALE GENOMIC DNA]</scope>
    <source>
        <strain evidence="2 3">G5</strain>
    </source>
</reference>
<dbReference type="AlphaFoldDB" id="G0QLN0"/>
<dbReference type="PANTHER" id="PTHR33820:SF2">
    <property type="entry name" value="COILED-COIL DOMAIN-CONTAINING PROTEIN 17"/>
    <property type="match status" value="1"/>
</dbReference>
<name>G0QLN0_ICHMU</name>
<dbReference type="eggNOG" id="ENOG502QZQR">
    <property type="taxonomic scope" value="Eukaryota"/>
</dbReference>
<evidence type="ECO:0000256" key="1">
    <source>
        <dbReference type="SAM" id="MobiDB-lite"/>
    </source>
</evidence>
<dbReference type="PANTHER" id="PTHR33820">
    <property type="entry name" value="COILED-COIL DOMAIN-CONTAINING PROTEIN 17"/>
    <property type="match status" value="1"/>
</dbReference>
<keyword evidence="3" id="KW-1185">Reference proteome</keyword>
<organism evidence="2 3">
    <name type="scientific">Ichthyophthirius multifiliis</name>
    <name type="common">White spot disease agent</name>
    <name type="synonym">Ich</name>
    <dbReference type="NCBI Taxonomy" id="5932"/>
    <lineage>
        <taxon>Eukaryota</taxon>
        <taxon>Sar</taxon>
        <taxon>Alveolata</taxon>
        <taxon>Ciliophora</taxon>
        <taxon>Intramacronucleata</taxon>
        <taxon>Oligohymenophorea</taxon>
        <taxon>Hymenostomatida</taxon>
        <taxon>Ophryoglenina</taxon>
        <taxon>Ichthyophthirius</taxon>
    </lineage>
</organism>